<dbReference type="OrthoDB" id="8197587at2759"/>
<feature type="region of interest" description="Disordered" evidence="1">
    <location>
        <begin position="47"/>
        <end position="184"/>
    </location>
</feature>
<sequence length="320" mass="35769">MPGDNERILVNVFISVVLLATVVFAEPPRYRQQYQQQYYFARQQEEPAPYPASGWKPAGPAFNLPQRQSQQQYGAPNAPQQQYGAPDASRKQYEAPSAPRQQYGTPDVPQKQYGGPSAPEQQYGDPRREYGIPEESTTTETPNTTEEEEVSTVQGITESESEPVNAVNELEDEDVDEKQPQQSGEYYVALPDGRLQRVRYISRQNVEAMKYFAKIRAENVEPLRGPIYAYAPLQKLQIVPGGLQVSVAQVAPITAEIAPADARPQKLEIEPVAAQVQYQYDNPSSVVPLTNPLSNSYTTYTTNYQTPAANGDSRFLLTFQ</sequence>
<dbReference type="STRING" id="67767.A0A0J7P2S9"/>
<gene>
    <name evidence="4" type="ORF">RF55_864</name>
</gene>
<keyword evidence="4" id="KW-0378">Hydrolase</keyword>
<keyword evidence="2" id="KW-0732">Signal</keyword>
<evidence type="ECO:0000313" key="5">
    <source>
        <dbReference type="Proteomes" id="UP000036403"/>
    </source>
</evidence>
<dbReference type="GO" id="GO:0006508">
    <property type="term" value="P:proteolysis"/>
    <property type="evidence" value="ECO:0007669"/>
    <property type="project" value="UniProtKB-KW"/>
</dbReference>
<keyword evidence="5" id="KW-1185">Reference proteome</keyword>
<dbReference type="InterPro" id="IPR032011">
    <property type="entry name" value="DUF4794"/>
</dbReference>
<evidence type="ECO:0000259" key="3">
    <source>
        <dbReference type="Pfam" id="PF16042"/>
    </source>
</evidence>
<dbReference type="AlphaFoldDB" id="A0A0J7P2S9"/>
<dbReference type="Pfam" id="PF16042">
    <property type="entry name" value="DUF4794"/>
    <property type="match status" value="1"/>
</dbReference>
<feature type="signal peptide" evidence="2">
    <location>
        <begin position="1"/>
        <end position="25"/>
    </location>
</feature>
<proteinExistence type="predicted"/>
<name>A0A0J7P2S9_LASNI</name>
<protein>
    <submittedName>
        <fullName evidence="4">Zinc metalloprotease zmpb</fullName>
    </submittedName>
</protein>
<organism evidence="4 5">
    <name type="scientific">Lasius niger</name>
    <name type="common">Black garden ant</name>
    <dbReference type="NCBI Taxonomy" id="67767"/>
    <lineage>
        <taxon>Eukaryota</taxon>
        <taxon>Metazoa</taxon>
        <taxon>Ecdysozoa</taxon>
        <taxon>Arthropoda</taxon>
        <taxon>Hexapoda</taxon>
        <taxon>Insecta</taxon>
        <taxon>Pterygota</taxon>
        <taxon>Neoptera</taxon>
        <taxon>Endopterygota</taxon>
        <taxon>Hymenoptera</taxon>
        <taxon>Apocrita</taxon>
        <taxon>Aculeata</taxon>
        <taxon>Formicoidea</taxon>
        <taxon>Formicidae</taxon>
        <taxon>Formicinae</taxon>
        <taxon>Lasius</taxon>
        <taxon>Lasius</taxon>
    </lineage>
</organism>
<keyword evidence="4" id="KW-0645">Protease</keyword>
<evidence type="ECO:0000313" key="4">
    <source>
        <dbReference type="EMBL" id="KMR02406.1"/>
    </source>
</evidence>
<reference evidence="4 5" key="1">
    <citation type="submission" date="2015-04" db="EMBL/GenBank/DDBJ databases">
        <title>Lasius niger genome sequencing.</title>
        <authorList>
            <person name="Konorov E.A."/>
            <person name="Nikitin M.A."/>
            <person name="Kirill M.V."/>
            <person name="Chang P."/>
        </authorList>
    </citation>
    <scope>NUCLEOTIDE SEQUENCE [LARGE SCALE GENOMIC DNA]</scope>
    <source>
        <tissue evidence="4">Whole</tissue>
    </source>
</reference>
<dbReference type="GO" id="GO:0008237">
    <property type="term" value="F:metallopeptidase activity"/>
    <property type="evidence" value="ECO:0007669"/>
    <property type="project" value="UniProtKB-KW"/>
</dbReference>
<dbReference type="PaxDb" id="67767-A0A0J7P2S9"/>
<keyword evidence="4" id="KW-0482">Metalloprotease</keyword>
<evidence type="ECO:0000256" key="1">
    <source>
        <dbReference type="SAM" id="MobiDB-lite"/>
    </source>
</evidence>
<feature type="domain" description="DUF4794" evidence="3">
    <location>
        <begin position="48"/>
        <end position="125"/>
    </location>
</feature>
<feature type="compositionally biased region" description="Low complexity" evidence="1">
    <location>
        <begin position="133"/>
        <end position="144"/>
    </location>
</feature>
<evidence type="ECO:0000256" key="2">
    <source>
        <dbReference type="SAM" id="SignalP"/>
    </source>
</evidence>
<feature type="compositionally biased region" description="Polar residues" evidence="1">
    <location>
        <begin position="65"/>
        <end position="83"/>
    </location>
</feature>
<feature type="chain" id="PRO_5005291198" evidence="2">
    <location>
        <begin position="26"/>
        <end position="320"/>
    </location>
</feature>
<comment type="caution">
    <text evidence="4">The sequence shown here is derived from an EMBL/GenBank/DDBJ whole genome shotgun (WGS) entry which is preliminary data.</text>
</comment>
<dbReference type="Proteomes" id="UP000036403">
    <property type="component" value="Unassembled WGS sequence"/>
</dbReference>
<dbReference type="EMBL" id="LBMM01000265">
    <property type="protein sequence ID" value="KMR02406.1"/>
    <property type="molecule type" value="Genomic_DNA"/>
</dbReference>
<accession>A0A0J7P2S9</accession>